<dbReference type="Proteomes" id="UP001249851">
    <property type="component" value="Unassembled WGS sequence"/>
</dbReference>
<name>A0AAD9Q937_ACRCE</name>
<comment type="caution">
    <text evidence="1">The sequence shown here is derived from an EMBL/GenBank/DDBJ whole genome shotgun (WGS) entry which is preliminary data.</text>
</comment>
<reference evidence="1" key="1">
    <citation type="journal article" date="2023" name="G3 (Bethesda)">
        <title>Whole genome assembly and annotation of the endangered Caribbean coral Acropora cervicornis.</title>
        <authorList>
            <person name="Selwyn J.D."/>
            <person name="Vollmer S.V."/>
        </authorList>
    </citation>
    <scope>NUCLEOTIDE SEQUENCE</scope>
    <source>
        <strain evidence="1">K2</strain>
    </source>
</reference>
<proteinExistence type="predicted"/>
<keyword evidence="2" id="KW-1185">Reference proteome</keyword>
<reference evidence="1" key="2">
    <citation type="journal article" date="2023" name="Science">
        <title>Genomic signatures of disease resistance in endangered staghorn corals.</title>
        <authorList>
            <person name="Vollmer S.V."/>
            <person name="Selwyn J.D."/>
            <person name="Despard B.A."/>
            <person name="Roesel C.L."/>
        </authorList>
    </citation>
    <scope>NUCLEOTIDE SEQUENCE</scope>
    <source>
        <strain evidence="1">K2</strain>
    </source>
</reference>
<evidence type="ECO:0000313" key="2">
    <source>
        <dbReference type="Proteomes" id="UP001249851"/>
    </source>
</evidence>
<protein>
    <submittedName>
        <fullName evidence="1">Uncharacterized protein</fullName>
    </submittedName>
</protein>
<evidence type="ECO:0000313" key="1">
    <source>
        <dbReference type="EMBL" id="KAK2556994.1"/>
    </source>
</evidence>
<dbReference type="EMBL" id="JARQWQ010000052">
    <property type="protein sequence ID" value="KAK2556994.1"/>
    <property type="molecule type" value="Genomic_DNA"/>
</dbReference>
<gene>
    <name evidence="1" type="ORF">P5673_020840</name>
</gene>
<sequence>MASRRVENAYEAYKMAALSGKAWNSVIFWTYDHEAILCREVVNVNPYTTKKGSTKRSNIYLNKCAVPKFRVDKRSVETTWEFLFTSIRRNFKPRKKQLG</sequence>
<organism evidence="1 2">
    <name type="scientific">Acropora cervicornis</name>
    <name type="common">Staghorn coral</name>
    <dbReference type="NCBI Taxonomy" id="6130"/>
    <lineage>
        <taxon>Eukaryota</taxon>
        <taxon>Metazoa</taxon>
        <taxon>Cnidaria</taxon>
        <taxon>Anthozoa</taxon>
        <taxon>Hexacorallia</taxon>
        <taxon>Scleractinia</taxon>
        <taxon>Astrocoeniina</taxon>
        <taxon>Acroporidae</taxon>
        <taxon>Acropora</taxon>
    </lineage>
</organism>
<dbReference type="AlphaFoldDB" id="A0AAD9Q937"/>
<accession>A0AAD9Q937</accession>